<reference evidence="1" key="3">
    <citation type="submission" date="2018-07" db="EMBL/GenBank/DDBJ databases">
        <title>WGS assembly of Glycine max.</title>
        <authorList>
            <person name="Schmutz J."/>
            <person name="Cannon S."/>
            <person name="Schlueter J."/>
            <person name="Ma J."/>
            <person name="Mitros T."/>
            <person name="Nelson W."/>
            <person name="Hyten D."/>
            <person name="Song Q."/>
            <person name="Thelen J."/>
            <person name="Cheng J."/>
            <person name="Xu D."/>
            <person name="Hellsten U."/>
            <person name="May G."/>
            <person name="Yu Y."/>
            <person name="Sakurai T."/>
            <person name="Umezawa T."/>
            <person name="Bhattacharyya M."/>
            <person name="Sandhu D."/>
            <person name="Valliyodan B."/>
            <person name="Lindquist E."/>
            <person name="Peto M."/>
            <person name="Grant D."/>
            <person name="Shu S."/>
            <person name="Goodstein D."/>
            <person name="Barry K."/>
            <person name="Futrell-Griggs M."/>
            <person name="Abernathy B."/>
            <person name="Du J."/>
            <person name="Tian Z."/>
            <person name="Zhu L."/>
            <person name="Gill N."/>
            <person name="Joshi T."/>
            <person name="Libault M."/>
            <person name="Sethuraman A."/>
            <person name="Zhang X."/>
            <person name="Shinozaki K."/>
            <person name="Nguyen H."/>
            <person name="Wing R."/>
            <person name="Cregan P."/>
            <person name="Specht J."/>
            <person name="Grimwood J."/>
            <person name="Rokhsar D."/>
            <person name="Stacey G."/>
            <person name="Shoemaker R."/>
            <person name="Jackson S."/>
        </authorList>
    </citation>
    <scope>NUCLEOTIDE SEQUENCE</scope>
    <source>
        <tissue evidence="1">Callus</tissue>
    </source>
</reference>
<dbReference type="KEGG" id="gmx:102670399"/>
<keyword evidence="3" id="KW-1185">Reference proteome</keyword>
<dbReference type="HOGENOM" id="CLU_156887_0_0_1"/>
<dbReference type="EnsemblPlants" id="KRG89395">
    <property type="protein sequence ID" value="KRG89395"/>
    <property type="gene ID" value="GLYMA_20G021100"/>
</dbReference>
<name>K7N0V6_SOYBN</name>
<dbReference type="Gramene" id="KRG89395">
    <property type="protein sequence ID" value="KRG89395"/>
    <property type="gene ID" value="GLYMA_20G021100"/>
</dbReference>
<proteinExistence type="predicted"/>
<dbReference type="Proteomes" id="UP000008827">
    <property type="component" value="Chromosome 20"/>
</dbReference>
<reference evidence="1 2" key="1">
    <citation type="journal article" date="2010" name="Nature">
        <title>Genome sequence of the palaeopolyploid soybean.</title>
        <authorList>
            <person name="Schmutz J."/>
            <person name="Cannon S.B."/>
            <person name="Schlueter J."/>
            <person name="Ma J."/>
            <person name="Mitros T."/>
            <person name="Nelson W."/>
            <person name="Hyten D.L."/>
            <person name="Song Q."/>
            <person name="Thelen J.J."/>
            <person name="Cheng J."/>
            <person name="Xu D."/>
            <person name="Hellsten U."/>
            <person name="May G.D."/>
            <person name="Yu Y."/>
            <person name="Sakurai T."/>
            <person name="Umezawa T."/>
            <person name="Bhattacharyya M.K."/>
            <person name="Sandhu D."/>
            <person name="Valliyodan B."/>
            <person name="Lindquist E."/>
            <person name="Peto M."/>
            <person name="Grant D."/>
            <person name="Shu S."/>
            <person name="Goodstein D."/>
            <person name="Barry K."/>
            <person name="Futrell-Griggs M."/>
            <person name="Abernathy B."/>
            <person name="Du J."/>
            <person name="Tian Z."/>
            <person name="Zhu L."/>
            <person name="Gill N."/>
            <person name="Joshi T."/>
            <person name="Libault M."/>
            <person name="Sethuraman A."/>
            <person name="Zhang X.-C."/>
            <person name="Shinozaki K."/>
            <person name="Nguyen H.T."/>
            <person name="Wing R.A."/>
            <person name="Cregan P."/>
            <person name="Specht J."/>
            <person name="Grimwood J."/>
            <person name="Rokhsar D."/>
            <person name="Stacey G."/>
            <person name="Shoemaker R.C."/>
            <person name="Jackson S.A."/>
        </authorList>
    </citation>
    <scope>NUCLEOTIDE SEQUENCE</scope>
    <source>
        <strain evidence="2">cv. Williams 82</strain>
        <tissue evidence="1">Callus</tissue>
    </source>
</reference>
<dbReference type="GeneID" id="102670399"/>
<evidence type="ECO:0000313" key="2">
    <source>
        <dbReference type="EnsemblPlants" id="KRG89395"/>
    </source>
</evidence>
<dbReference type="RefSeq" id="XP_006605516.1">
    <property type="nucleotide sequence ID" value="XM_006605453.4"/>
</dbReference>
<evidence type="ECO:0000313" key="1">
    <source>
        <dbReference type="EMBL" id="KRG89395.1"/>
    </source>
</evidence>
<accession>K7N0V6</accession>
<dbReference type="EMBL" id="CM000853">
    <property type="protein sequence ID" value="KRG89395.1"/>
    <property type="molecule type" value="Genomic_DNA"/>
</dbReference>
<reference evidence="2" key="2">
    <citation type="submission" date="2018-02" db="UniProtKB">
        <authorList>
            <consortium name="EnsemblPlants"/>
        </authorList>
    </citation>
    <scope>IDENTIFICATION</scope>
    <source>
        <strain evidence="2">Williams 82</strain>
    </source>
</reference>
<sequence>MAIATLSSSLVHRLFSSLLHAGNIVLFTSSHFRVSGSLAQIYMEDGYVRKMSDGVDVEVDMDNDVRIDEDIHKDYGQEIGKIVDCSKTFITTKVHHQTQHLQVQHHQLQHIREFHKSLAPHLQLQVFNVYVHME</sequence>
<dbReference type="ExpressionAtlas" id="K7N0V6">
    <property type="expression patterns" value="baseline"/>
</dbReference>
<dbReference type="AlphaFoldDB" id="K7N0V6"/>
<gene>
    <name evidence="2" type="primary">LOC102670399</name>
    <name evidence="1" type="ORF">GLYMA_20G021100</name>
</gene>
<dbReference type="PaxDb" id="3847-GLYMA20G02595.1"/>
<protein>
    <submittedName>
        <fullName evidence="1 2">Uncharacterized protein</fullName>
    </submittedName>
</protein>
<organism evidence="1">
    <name type="scientific">Glycine max</name>
    <name type="common">Soybean</name>
    <name type="synonym">Glycine hispida</name>
    <dbReference type="NCBI Taxonomy" id="3847"/>
    <lineage>
        <taxon>Eukaryota</taxon>
        <taxon>Viridiplantae</taxon>
        <taxon>Streptophyta</taxon>
        <taxon>Embryophyta</taxon>
        <taxon>Tracheophyta</taxon>
        <taxon>Spermatophyta</taxon>
        <taxon>Magnoliopsida</taxon>
        <taxon>eudicotyledons</taxon>
        <taxon>Gunneridae</taxon>
        <taxon>Pentapetalae</taxon>
        <taxon>rosids</taxon>
        <taxon>fabids</taxon>
        <taxon>Fabales</taxon>
        <taxon>Fabaceae</taxon>
        <taxon>Papilionoideae</taxon>
        <taxon>50 kb inversion clade</taxon>
        <taxon>NPAAA clade</taxon>
        <taxon>indigoferoid/millettioid clade</taxon>
        <taxon>Phaseoleae</taxon>
        <taxon>Glycine</taxon>
        <taxon>Glycine subgen. Soja</taxon>
    </lineage>
</organism>
<evidence type="ECO:0000313" key="3">
    <source>
        <dbReference type="Proteomes" id="UP000008827"/>
    </source>
</evidence>